<comment type="caution">
    <text evidence="6">The sequence shown here is derived from an EMBL/GenBank/DDBJ whole genome shotgun (WGS) entry which is preliminary data.</text>
</comment>
<keyword evidence="7" id="KW-1185">Reference proteome</keyword>
<dbReference type="InterPro" id="IPR009907">
    <property type="entry name" value="RpoY"/>
</dbReference>
<dbReference type="Proteomes" id="UP001312865">
    <property type="component" value="Unassembled WGS sequence"/>
</dbReference>
<comment type="similarity">
    <text evidence="5">Belongs to the RNA polymerase subunit epsilon family.</text>
</comment>
<dbReference type="GO" id="GO:0003899">
    <property type="term" value="F:DNA-directed RNA polymerase activity"/>
    <property type="evidence" value="ECO:0007669"/>
    <property type="project" value="UniProtKB-EC"/>
</dbReference>
<dbReference type="Gene3D" id="3.10.20.730">
    <property type="entry name" value="RNAP, epsilon subunit-like"/>
    <property type="match status" value="1"/>
</dbReference>
<protein>
    <recommendedName>
        <fullName evidence="5">DNA-directed RNA polymerase subunit epsilon</fullName>
        <shortName evidence="5">RNAP epsilon subunit</shortName>
        <ecNumber evidence="5">2.7.7.6</ecNumber>
    </recommendedName>
    <alternativeName>
        <fullName evidence="5">RNA polymerase epsilon subunit</fullName>
    </alternativeName>
    <alternativeName>
        <fullName evidence="5">Transcriptase subunit epsilon</fullName>
    </alternativeName>
</protein>
<dbReference type="EMBL" id="JBBAXC010000002">
    <property type="protein sequence ID" value="MEI5905989.1"/>
    <property type="molecule type" value="Genomic_DNA"/>
</dbReference>
<evidence type="ECO:0000256" key="1">
    <source>
        <dbReference type="ARBA" id="ARBA00022478"/>
    </source>
</evidence>
<dbReference type="GO" id="GO:0000428">
    <property type="term" value="C:DNA-directed RNA polymerase complex"/>
    <property type="evidence" value="ECO:0007669"/>
    <property type="project" value="UniProtKB-KW"/>
</dbReference>
<dbReference type="EC" id="2.7.7.6" evidence="5"/>
<evidence type="ECO:0000256" key="2">
    <source>
        <dbReference type="ARBA" id="ARBA00022679"/>
    </source>
</evidence>
<keyword evidence="3 5" id="KW-0548">Nucleotidyltransferase</keyword>
<dbReference type="NCBIfam" id="NF010188">
    <property type="entry name" value="PRK13667.1"/>
    <property type="match status" value="1"/>
</dbReference>
<comment type="catalytic activity">
    <reaction evidence="5">
        <text>RNA(n) + a ribonucleoside 5'-triphosphate = RNA(n+1) + diphosphate</text>
        <dbReference type="Rhea" id="RHEA:21248"/>
        <dbReference type="Rhea" id="RHEA-COMP:14527"/>
        <dbReference type="Rhea" id="RHEA-COMP:17342"/>
        <dbReference type="ChEBI" id="CHEBI:33019"/>
        <dbReference type="ChEBI" id="CHEBI:61557"/>
        <dbReference type="ChEBI" id="CHEBI:140395"/>
        <dbReference type="EC" id="2.7.7.6"/>
    </reaction>
</comment>
<keyword evidence="4 5" id="KW-0804">Transcription</keyword>
<reference evidence="6 7" key="1">
    <citation type="journal article" date="2018" name="J. Microbiol.">
        <title>Bacillus spongiae sp. nov., isolated from sponge of Jeju Island.</title>
        <authorList>
            <person name="Lee G.E."/>
            <person name="Im W.T."/>
            <person name="Park J.S."/>
        </authorList>
    </citation>
    <scope>NUCLEOTIDE SEQUENCE [LARGE SCALE GENOMIC DNA]</scope>
    <source>
        <strain evidence="6 7">135PIL107-10</strain>
    </source>
</reference>
<dbReference type="HAMAP" id="MF_01553">
    <property type="entry name" value="RNApol_bact_RpoY"/>
    <property type="match status" value="1"/>
</dbReference>
<comment type="function">
    <text evidence="5">A non-essential component of RNA polymerase (RNAP).</text>
</comment>
<evidence type="ECO:0000256" key="4">
    <source>
        <dbReference type="ARBA" id="ARBA00023163"/>
    </source>
</evidence>
<evidence type="ECO:0000313" key="7">
    <source>
        <dbReference type="Proteomes" id="UP001312865"/>
    </source>
</evidence>
<evidence type="ECO:0000313" key="6">
    <source>
        <dbReference type="EMBL" id="MEI5905989.1"/>
    </source>
</evidence>
<evidence type="ECO:0000256" key="5">
    <source>
        <dbReference type="HAMAP-Rule" id="MF_01553"/>
    </source>
</evidence>
<gene>
    <name evidence="5" type="primary">rpoY</name>
    <name evidence="6" type="ORF">WAK64_02760</name>
</gene>
<proteinExistence type="inferred from homology"/>
<comment type="subunit">
    <text evidence="5">RNAP is composed of a core of 2 alpha, a beta and a beta' subunit. The core is associated with a delta subunit, and at least one of epsilon or omega. When a sigma factor is associated with the core the holoenzyme is formed, which can initiate transcription.</text>
</comment>
<sequence>MIYKVYYQESKKEAPVREHTKTTYVEANSEREVRQTLKDRPYNIEFVQAVLENHLEYEKQSPNFKVEN</sequence>
<evidence type="ECO:0000256" key="3">
    <source>
        <dbReference type="ARBA" id="ARBA00022695"/>
    </source>
</evidence>
<keyword evidence="2 5" id="KW-0808">Transferase</keyword>
<dbReference type="Pfam" id="PF07288">
    <property type="entry name" value="RpoY"/>
    <property type="match status" value="1"/>
</dbReference>
<organism evidence="6 7">
    <name type="scientific">Bacillus spongiae</name>
    <dbReference type="NCBI Taxonomy" id="2683610"/>
    <lineage>
        <taxon>Bacteria</taxon>
        <taxon>Bacillati</taxon>
        <taxon>Bacillota</taxon>
        <taxon>Bacilli</taxon>
        <taxon>Bacillales</taxon>
        <taxon>Bacillaceae</taxon>
        <taxon>Bacillus</taxon>
    </lineage>
</organism>
<dbReference type="RefSeq" id="WP_336585416.1">
    <property type="nucleotide sequence ID" value="NZ_JBBAXC010000002.1"/>
</dbReference>
<name>A0ABU8HA21_9BACI</name>
<accession>A0ABU8HA21</accession>
<keyword evidence="1 5" id="KW-0240">DNA-directed RNA polymerase</keyword>